<dbReference type="Gene3D" id="3.10.180.10">
    <property type="entry name" value="2,3-Dihydroxybiphenyl 1,2-Dioxygenase, domain 1"/>
    <property type="match status" value="2"/>
</dbReference>
<gene>
    <name evidence="2" type="ORF">BJEO58_02178</name>
</gene>
<dbReference type="PANTHER" id="PTHR33993">
    <property type="entry name" value="GLYOXALASE-RELATED"/>
    <property type="match status" value="1"/>
</dbReference>
<dbReference type="SUPFAM" id="SSF54593">
    <property type="entry name" value="Glyoxalase/Bleomycin resistance protein/Dihydroxybiphenyl dioxygenase"/>
    <property type="match status" value="2"/>
</dbReference>
<dbReference type="Proteomes" id="UP000234462">
    <property type="component" value="Unassembled WGS sequence"/>
</dbReference>
<accession>A0A2H1L766</accession>
<reference evidence="3" key="1">
    <citation type="submission" date="2017-03" db="EMBL/GenBank/DDBJ databases">
        <authorList>
            <person name="Monnet C."/>
        </authorList>
    </citation>
    <scope>NUCLEOTIDE SEQUENCE [LARGE SCALE GENOMIC DNA]</scope>
    <source>
        <strain evidence="3">SJ5-8</strain>
    </source>
</reference>
<dbReference type="PROSITE" id="PS51819">
    <property type="entry name" value="VOC"/>
    <property type="match status" value="1"/>
</dbReference>
<evidence type="ECO:0000313" key="3">
    <source>
        <dbReference type="Proteomes" id="UP000234462"/>
    </source>
</evidence>
<name>A0A2H1L766_9MICO</name>
<dbReference type="Pfam" id="PF00903">
    <property type="entry name" value="Glyoxalase"/>
    <property type="match status" value="1"/>
</dbReference>
<dbReference type="RefSeq" id="WP_101589511.1">
    <property type="nucleotide sequence ID" value="NZ_FXZM01000010.1"/>
</dbReference>
<dbReference type="InterPro" id="IPR037523">
    <property type="entry name" value="VOC_core"/>
</dbReference>
<evidence type="ECO:0000259" key="1">
    <source>
        <dbReference type="PROSITE" id="PS51819"/>
    </source>
</evidence>
<dbReference type="InterPro" id="IPR052164">
    <property type="entry name" value="Anthracycline_SecMetBiosynth"/>
</dbReference>
<sequence>MAPLPYDPPFGAPCWFELSSPDPDAAESFYSQLLGWQFEGAGPLGLGSAAHSEGLRVAGVSAQPPGQQGPAFWSVYFRVEELSAHLAHVDEAGGQALMAIPDFDGSAGVALTSDPAGTAFGVLAYDDDRAMQSFGTAGAVQWAELFTADPTVSDFYAATFAWSFSSLTGSEVAAGDMEGSAASQQGYWAIEHAGTRIGGVFDASAVSVPAHWEAHINVNDVDALVERVRELGGDVLAAPHDSHHGRVGRFIDAQNAAFTLVSPA</sequence>
<organism evidence="2 3">
    <name type="scientific">Brevibacterium jeotgali</name>
    <dbReference type="NCBI Taxonomy" id="1262550"/>
    <lineage>
        <taxon>Bacteria</taxon>
        <taxon>Bacillati</taxon>
        <taxon>Actinomycetota</taxon>
        <taxon>Actinomycetes</taxon>
        <taxon>Micrococcales</taxon>
        <taxon>Brevibacteriaceae</taxon>
        <taxon>Brevibacterium</taxon>
    </lineage>
</organism>
<proteinExistence type="predicted"/>
<dbReference type="OrthoDB" id="9793039at2"/>
<dbReference type="PANTHER" id="PTHR33993:SF14">
    <property type="entry name" value="GB|AAF24581.1"/>
    <property type="match status" value="1"/>
</dbReference>
<dbReference type="InterPro" id="IPR029068">
    <property type="entry name" value="Glyas_Bleomycin-R_OHBP_Dase"/>
</dbReference>
<keyword evidence="3" id="KW-1185">Reference proteome</keyword>
<dbReference type="EMBL" id="FXZM01000010">
    <property type="protein sequence ID" value="SMY12580.1"/>
    <property type="molecule type" value="Genomic_DNA"/>
</dbReference>
<feature type="domain" description="VOC" evidence="1">
    <location>
        <begin position="12"/>
        <end position="125"/>
    </location>
</feature>
<dbReference type="InterPro" id="IPR004360">
    <property type="entry name" value="Glyas_Fos-R_dOase_dom"/>
</dbReference>
<protein>
    <recommendedName>
        <fullName evidence="1">VOC domain-containing protein</fullName>
    </recommendedName>
</protein>
<dbReference type="AlphaFoldDB" id="A0A2H1L766"/>
<evidence type="ECO:0000313" key="2">
    <source>
        <dbReference type="EMBL" id="SMY12580.1"/>
    </source>
</evidence>